<proteinExistence type="predicted"/>
<dbReference type="RefSeq" id="WP_121198738.1">
    <property type="nucleotide sequence ID" value="NZ_RBKU01000001.1"/>
</dbReference>
<organism evidence="1 2">
    <name type="scientific">Mucilaginibacter gracilis</name>
    <dbReference type="NCBI Taxonomy" id="423350"/>
    <lineage>
        <taxon>Bacteria</taxon>
        <taxon>Pseudomonadati</taxon>
        <taxon>Bacteroidota</taxon>
        <taxon>Sphingobacteriia</taxon>
        <taxon>Sphingobacteriales</taxon>
        <taxon>Sphingobacteriaceae</taxon>
        <taxon>Mucilaginibacter</taxon>
    </lineage>
</organism>
<comment type="caution">
    <text evidence="1">The sequence shown here is derived from an EMBL/GenBank/DDBJ whole genome shotgun (WGS) entry which is preliminary data.</text>
</comment>
<sequence>MNYTNKQSFAQGDKAIITTTYRTNRTTFRPGKVIKVADVELKQGECEAWLGIKTWVESIRQYVWLPAHVLEKC</sequence>
<keyword evidence="2" id="KW-1185">Reference proteome</keyword>
<evidence type="ECO:0000313" key="1">
    <source>
        <dbReference type="EMBL" id="RKR83217.1"/>
    </source>
</evidence>
<protein>
    <submittedName>
        <fullName evidence="1">Uncharacterized protein</fullName>
    </submittedName>
</protein>
<accession>A0A495J2Q4</accession>
<evidence type="ECO:0000313" key="2">
    <source>
        <dbReference type="Proteomes" id="UP000268007"/>
    </source>
</evidence>
<reference evidence="1 2" key="1">
    <citation type="submission" date="2018-10" db="EMBL/GenBank/DDBJ databases">
        <title>Genomic Encyclopedia of Archaeal and Bacterial Type Strains, Phase II (KMG-II): from individual species to whole genera.</title>
        <authorList>
            <person name="Goeker M."/>
        </authorList>
    </citation>
    <scope>NUCLEOTIDE SEQUENCE [LARGE SCALE GENOMIC DNA]</scope>
    <source>
        <strain evidence="1 2">DSM 18602</strain>
    </source>
</reference>
<dbReference type="AlphaFoldDB" id="A0A495J2Q4"/>
<dbReference type="EMBL" id="RBKU01000001">
    <property type="protein sequence ID" value="RKR83217.1"/>
    <property type="molecule type" value="Genomic_DNA"/>
</dbReference>
<dbReference type="Proteomes" id="UP000268007">
    <property type="component" value="Unassembled WGS sequence"/>
</dbReference>
<gene>
    <name evidence="1" type="ORF">BDD43_3419</name>
</gene>
<name>A0A495J2Q4_9SPHI</name>